<dbReference type="EMBL" id="CAJVQC010004742">
    <property type="protein sequence ID" value="CAG8544561.1"/>
    <property type="molecule type" value="Genomic_DNA"/>
</dbReference>
<organism evidence="1 2">
    <name type="scientific">Racocetra persica</name>
    <dbReference type="NCBI Taxonomy" id="160502"/>
    <lineage>
        <taxon>Eukaryota</taxon>
        <taxon>Fungi</taxon>
        <taxon>Fungi incertae sedis</taxon>
        <taxon>Mucoromycota</taxon>
        <taxon>Glomeromycotina</taxon>
        <taxon>Glomeromycetes</taxon>
        <taxon>Diversisporales</taxon>
        <taxon>Gigasporaceae</taxon>
        <taxon>Racocetra</taxon>
    </lineage>
</organism>
<accession>A0ACA9LQ92</accession>
<evidence type="ECO:0000313" key="1">
    <source>
        <dbReference type="EMBL" id="CAG8544561.1"/>
    </source>
</evidence>
<sequence>ANDKVKQLMTSREQNCMVALKVIKSDKPSDFLNEFKAHYECQLRSKIVVVSQNIEGRNKLCVEPKIADLGFARKINDATGNTGIFELNETQLKIKKGFLKADKYTPPTLQDLDVLRSNDFTDSEELIINNDFEEHKFIINKDSKDSEEHKFIINNDFKDSEEYKFIINNDFKDSEERKFTIYNDFEDSEEHKLIKNESEETNQIIPHIPVNLVNKTANQ</sequence>
<feature type="non-terminal residue" evidence="1">
    <location>
        <position position="219"/>
    </location>
</feature>
<name>A0ACA9LQ92_9GLOM</name>
<dbReference type="Proteomes" id="UP000789920">
    <property type="component" value="Unassembled WGS sequence"/>
</dbReference>
<comment type="caution">
    <text evidence="1">The sequence shown here is derived from an EMBL/GenBank/DDBJ whole genome shotgun (WGS) entry which is preliminary data.</text>
</comment>
<proteinExistence type="predicted"/>
<evidence type="ECO:0000313" key="2">
    <source>
        <dbReference type="Proteomes" id="UP000789920"/>
    </source>
</evidence>
<feature type="non-terminal residue" evidence="1">
    <location>
        <position position="1"/>
    </location>
</feature>
<protein>
    <submittedName>
        <fullName evidence="1">27926_t:CDS:1</fullName>
    </submittedName>
</protein>
<keyword evidence="2" id="KW-1185">Reference proteome</keyword>
<gene>
    <name evidence="1" type="ORF">RPERSI_LOCUS3696</name>
</gene>
<reference evidence="1" key="1">
    <citation type="submission" date="2021-06" db="EMBL/GenBank/DDBJ databases">
        <authorList>
            <person name="Kallberg Y."/>
            <person name="Tangrot J."/>
            <person name="Rosling A."/>
        </authorList>
    </citation>
    <scope>NUCLEOTIDE SEQUENCE</scope>
    <source>
        <strain evidence="1">MA461A</strain>
    </source>
</reference>